<dbReference type="Proteomes" id="UP000308600">
    <property type="component" value="Unassembled WGS sequence"/>
</dbReference>
<evidence type="ECO:0000313" key="1">
    <source>
        <dbReference type="EMBL" id="TFK67016.1"/>
    </source>
</evidence>
<gene>
    <name evidence="1" type="ORF">BDN72DRAFT_124733</name>
</gene>
<organism evidence="1 2">
    <name type="scientific">Pluteus cervinus</name>
    <dbReference type="NCBI Taxonomy" id="181527"/>
    <lineage>
        <taxon>Eukaryota</taxon>
        <taxon>Fungi</taxon>
        <taxon>Dikarya</taxon>
        <taxon>Basidiomycota</taxon>
        <taxon>Agaricomycotina</taxon>
        <taxon>Agaricomycetes</taxon>
        <taxon>Agaricomycetidae</taxon>
        <taxon>Agaricales</taxon>
        <taxon>Pluteineae</taxon>
        <taxon>Pluteaceae</taxon>
        <taxon>Pluteus</taxon>
    </lineage>
</organism>
<reference evidence="1 2" key="1">
    <citation type="journal article" date="2019" name="Nat. Ecol. Evol.">
        <title>Megaphylogeny resolves global patterns of mushroom evolution.</title>
        <authorList>
            <person name="Varga T."/>
            <person name="Krizsan K."/>
            <person name="Foldi C."/>
            <person name="Dima B."/>
            <person name="Sanchez-Garcia M."/>
            <person name="Sanchez-Ramirez S."/>
            <person name="Szollosi G.J."/>
            <person name="Szarkandi J.G."/>
            <person name="Papp V."/>
            <person name="Albert L."/>
            <person name="Andreopoulos W."/>
            <person name="Angelini C."/>
            <person name="Antonin V."/>
            <person name="Barry K.W."/>
            <person name="Bougher N.L."/>
            <person name="Buchanan P."/>
            <person name="Buyck B."/>
            <person name="Bense V."/>
            <person name="Catcheside P."/>
            <person name="Chovatia M."/>
            <person name="Cooper J."/>
            <person name="Damon W."/>
            <person name="Desjardin D."/>
            <person name="Finy P."/>
            <person name="Geml J."/>
            <person name="Haridas S."/>
            <person name="Hughes K."/>
            <person name="Justo A."/>
            <person name="Karasinski D."/>
            <person name="Kautmanova I."/>
            <person name="Kiss B."/>
            <person name="Kocsube S."/>
            <person name="Kotiranta H."/>
            <person name="LaButti K.M."/>
            <person name="Lechner B.E."/>
            <person name="Liimatainen K."/>
            <person name="Lipzen A."/>
            <person name="Lukacs Z."/>
            <person name="Mihaltcheva S."/>
            <person name="Morgado L.N."/>
            <person name="Niskanen T."/>
            <person name="Noordeloos M.E."/>
            <person name="Ohm R.A."/>
            <person name="Ortiz-Santana B."/>
            <person name="Ovrebo C."/>
            <person name="Racz N."/>
            <person name="Riley R."/>
            <person name="Savchenko A."/>
            <person name="Shiryaev A."/>
            <person name="Soop K."/>
            <person name="Spirin V."/>
            <person name="Szebenyi C."/>
            <person name="Tomsovsky M."/>
            <person name="Tulloss R.E."/>
            <person name="Uehling J."/>
            <person name="Grigoriev I.V."/>
            <person name="Vagvolgyi C."/>
            <person name="Papp T."/>
            <person name="Martin F.M."/>
            <person name="Miettinen O."/>
            <person name="Hibbett D.S."/>
            <person name="Nagy L.G."/>
        </authorList>
    </citation>
    <scope>NUCLEOTIDE SEQUENCE [LARGE SCALE GENOMIC DNA]</scope>
    <source>
        <strain evidence="1 2">NL-1719</strain>
    </source>
</reference>
<proteinExistence type="predicted"/>
<keyword evidence="2" id="KW-1185">Reference proteome</keyword>
<sequence>MTYAPRLTVSPTQCQLERLSPYHHRNLQHADAVPHPVTQEWNYHAKLQPNLSVYVIREYITYEISFFSTTVLDVSCRLTTSVSLFLSPLHSTTVLQFRWMSRRIAWPTVGNLLSLYTTNYILPSYDCSLLEPLTPTHSYKPYQAVGACDKPV</sequence>
<protein>
    <submittedName>
        <fullName evidence="1">Uncharacterized protein</fullName>
    </submittedName>
</protein>
<evidence type="ECO:0000313" key="2">
    <source>
        <dbReference type="Proteomes" id="UP000308600"/>
    </source>
</evidence>
<accession>A0ACD3ANC5</accession>
<name>A0ACD3ANC5_9AGAR</name>
<dbReference type="EMBL" id="ML208388">
    <property type="protein sequence ID" value="TFK67016.1"/>
    <property type="molecule type" value="Genomic_DNA"/>
</dbReference>